<evidence type="ECO:0000313" key="2">
    <source>
        <dbReference type="Proteomes" id="UP000623467"/>
    </source>
</evidence>
<keyword evidence="1" id="KW-0347">Helicase</keyword>
<keyword evidence="1" id="KW-0547">Nucleotide-binding</keyword>
<keyword evidence="2" id="KW-1185">Reference proteome</keyword>
<dbReference type="GO" id="GO:0004386">
    <property type="term" value="F:helicase activity"/>
    <property type="evidence" value="ECO:0007669"/>
    <property type="project" value="UniProtKB-KW"/>
</dbReference>
<reference evidence="1" key="1">
    <citation type="submission" date="2020-05" db="EMBL/GenBank/DDBJ databases">
        <title>Mycena genomes resolve the evolution of fungal bioluminescence.</title>
        <authorList>
            <person name="Tsai I.J."/>
        </authorList>
    </citation>
    <scope>NUCLEOTIDE SEQUENCE</scope>
    <source>
        <strain evidence="1">160909Yilan</strain>
    </source>
</reference>
<evidence type="ECO:0000313" key="1">
    <source>
        <dbReference type="EMBL" id="KAF7367943.1"/>
    </source>
</evidence>
<dbReference type="Proteomes" id="UP000623467">
    <property type="component" value="Unassembled WGS sequence"/>
</dbReference>
<organism evidence="1 2">
    <name type="scientific">Mycena sanguinolenta</name>
    <dbReference type="NCBI Taxonomy" id="230812"/>
    <lineage>
        <taxon>Eukaryota</taxon>
        <taxon>Fungi</taxon>
        <taxon>Dikarya</taxon>
        <taxon>Basidiomycota</taxon>
        <taxon>Agaricomycotina</taxon>
        <taxon>Agaricomycetes</taxon>
        <taxon>Agaricomycetidae</taxon>
        <taxon>Agaricales</taxon>
        <taxon>Marasmiineae</taxon>
        <taxon>Mycenaceae</taxon>
        <taxon>Mycena</taxon>
    </lineage>
</organism>
<sequence length="242" mass="26229">MSLSATFCKIPVSVSVNPASAKSLVSLDWILTSGLPAPSSSASGVLVLPSGDSLCSMNMKFSVASGLSYDLVLGRDWIFFCRETLPHASFLLSSGIFPPPQPSNPSPLTNPTAQALAPLPESFSNDQRPDRPGHGCTCDEPLLCRCPSTSASLPFAASMIPMTSSMMIRDVLLGHHVTRSRISVFHSDLCTIQRSLDLHAIPHTNMTLITQSMSVHPLDRIGLPVERFARISSRLQIWRKLF</sequence>
<protein>
    <submittedName>
        <fullName evidence="1">ATP-dependent DNA helicase</fullName>
    </submittedName>
</protein>
<dbReference type="OrthoDB" id="3047072at2759"/>
<dbReference type="AlphaFoldDB" id="A0A8H6YWX8"/>
<dbReference type="EMBL" id="JACAZH010000005">
    <property type="protein sequence ID" value="KAF7367943.1"/>
    <property type="molecule type" value="Genomic_DNA"/>
</dbReference>
<keyword evidence="1" id="KW-0378">Hydrolase</keyword>
<keyword evidence="1" id="KW-0067">ATP-binding</keyword>
<name>A0A8H6YWX8_9AGAR</name>
<comment type="caution">
    <text evidence="1">The sequence shown here is derived from an EMBL/GenBank/DDBJ whole genome shotgun (WGS) entry which is preliminary data.</text>
</comment>
<proteinExistence type="predicted"/>
<accession>A0A8H6YWX8</accession>
<gene>
    <name evidence="1" type="ORF">MSAN_00859400</name>
</gene>